<name>A0A2I0IGN3_PUNGR</name>
<dbReference type="AlphaFoldDB" id="A0A2I0IGN3"/>
<evidence type="ECO:0000313" key="2">
    <source>
        <dbReference type="Proteomes" id="UP000233551"/>
    </source>
</evidence>
<protein>
    <submittedName>
        <fullName evidence="1">Uncharacterized protein</fullName>
    </submittedName>
</protein>
<reference evidence="1 2" key="1">
    <citation type="submission" date="2017-11" db="EMBL/GenBank/DDBJ databases">
        <title>De-novo sequencing of pomegranate (Punica granatum L.) genome.</title>
        <authorList>
            <person name="Akparov Z."/>
            <person name="Amiraslanov A."/>
            <person name="Hajiyeva S."/>
            <person name="Abbasov M."/>
            <person name="Kaur K."/>
            <person name="Hamwieh A."/>
            <person name="Solovyev V."/>
            <person name="Salamov A."/>
            <person name="Braich B."/>
            <person name="Kosarev P."/>
            <person name="Mahmoud A."/>
            <person name="Hajiyev E."/>
            <person name="Babayeva S."/>
            <person name="Izzatullayeva V."/>
            <person name="Mammadov A."/>
            <person name="Mammadov A."/>
            <person name="Sharifova S."/>
            <person name="Ojaghi J."/>
            <person name="Eynullazada K."/>
            <person name="Bayramov B."/>
            <person name="Abdulazimova A."/>
            <person name="Shahmuradov I."/>
        </authorList>
    </citation>
    <scope>NUCLEOTIDE SEQUENCE [LARGE SCALE GENOMIC DNA]</scope>
    <source>
        <strain evidence="2">cv. AG2017</strain>
        <tissue evidence="1">Leaf</tissue>
    </source>
</reference>
<gene>
    <name evidence="1" type="ORF">CRG98_036460</name>
</gene>
<evidence type="ECO:0000313" key="1">
    <source>
        <dbReference type="EMBL" id="PKI43154.1"/>
    </source>
</evidence>
<dbReference type="EMBL" id="PGOL01003081">
    <property type="protein sequence ID" value="PKI43154.1"/>
    <property type="molecule type" value="Genomic_DNA"/>
</dbReference>
<proteinExistence type="predicted"/>
<sequence length="109" mass="12190">MFGSQVSQFHSQPIPYTIGVDLHHSTAEFNQATVRERDYYEGCLLFGSSFLTLVVRLRQKIAAEVGQIKGGPGAIVQVQEVEGDDGRAEGGSCELWFEFTKKLLFIFLF</sequence>
<comment type="caution">
    <text evidence="1">The sequence shown here is derived from an EMBL/GenBank/DDBJ whole genome shotgun (WGS) entry which is preliminary data.</text>
</comment>
<keyword evidence="2" id="KW-1185">Reference proteome</keyword>
<accession>A0A2I0IGN3</accession>
<dbReference type="Proteomes" id="UP000233551">
    <property type="component" value="Unassembled WGS sequence"/>
</dbReference>
<organism evidence="1 2">
    <name type="scientific">Punica granatum</name>
    <name type="common">Pomegranate</name>
    <dbReference type="NCBI Taxonomy" id="22663"/>
    <lineage>
        <taxon>Eukaryota</taxon>
        <taxon>Viridiplantae</taxon>
        <taxon>Streptophyta</taxon>
        <taxon>Embryophyta</taxon>
        <taxon>Tracheophyta</taxon>
        <taxon>Spermatophyta</taxon>
        <taxon>Magnoliopsida</taxon>
        <taxon>eudicotyledons</taxon>
        <taxon>Gunneridae</taxon>
        <taxon>Pentapetalae</taxon>
        <taxon>rosids</taxon>
        <taxon>malvids</taxon>
        <taxon>Myrtales</taxon>
        <taxon>Lythraceae</taxon>
        <taxon>Punica</taxon>
    </lineage>
</organism>